<name>A0A5B2VTV9_9BACT</name>
<dbReference type="EMBL" id="VUOC01000003">
    <property type="protein sequence ID" value="KAA2241697.1"/>
    <property type="molecule type" value="Genomic_DNA"/>
</dbReference>
<dbReference type="InterPro" id="IPR004675">
    <property type="entry name" value="AhpD_core"/>
</dbReference>
<dbReference type="Proteomes" id="UP000324611">
    <property type="component" value="Unassembled WGS sequence"/>
</dbReference>
<comment type="caution">
    <text evidence="2">The sequence shown here is derived from an EMBL/GenBank/DDBJ whole genome shotgun (WGS) entry which is preliminary data.</text>
</comment>
<dbReference type="Gene3D" id="1.20.1290.10">
    <property type="entry name" value="AhpD-like"/>
    <property type="match status" value="1"/>
</dbReference>
<dbReference type="AlphaFoldDB" id="A0A5B2VTV9"/>
<keyword evidence="3" id="KW-1185">Reference proteome</keyword>
<evidence type="ECO:0000313" key="2">
    <source>
        <dbReference type="EMBL" id="KAA2241697.1"/>
    </source>
</evidence>
<dbReference type="PANTHER" id="PTHR35446">
    <property type="entry name" value="SI:CH211-175M2.5"/>
    <property type="match status" value="1"/>
</dbReference>
<dbReference type="NCBIfam" id="TIGR00778">
    <property type="entry name" value="ahpD_dom"/>
    <property type="match status" value="1"/>
</dbReference>
<dbReference type="InterPro" id="IPR003779">
    <property type="entry name" value="CMD-like"/>
</dbReference>
<dbReference type="SUPFAM" id="SSF69118">
    <property type="entry name" value="AhpD-like"/>
    <property type="match status" value="1"/>
</dbReference>
<protein>
    <submittedName>
        <fullName evidence="2">Carboxymuconolactone decarboxylase family protein</fullName>
    </submittedName>
</protein>
<dbReference type="Pfam" id="PF02627">
    <property type="entry name" value="CMD"/>
    <property type="match status" value="1"/>
</dbReference>
<gene>
    <name evidence="2" type="ORF">F0L74_17635</name>
</gene>
<feature type="domain" description="Carboxymuconolactone decarboxylase-like" evidence="1">
    <location>
        <begin position="54"/>
        <end position="102"/>
    </location>
</feature>
<proteinExistence type="predicted"/>
<evidence type="ECO:0000313" key="3">
    <source>
        <dbReference type="Proteomes" id="UP000324611"/>
    </source>
</evidence>
<dbReference type="GO" id="GO:0051920">
    <property type="term" value="F:peroxiredoxin activity"/>
    <property type="evidence" value="ECO:0007669"/>
    <property type="project" value="InterPro"/>
</dbReference>
<sequence>MKTFQVPAKETVSAANQEIFDKLAKGLGKVPNLYATMAYSENGLATYLALSNAKTSFKAKEKEAINLIVSQVNECDYCLSAHTMIGKLNGFTDEQILQIRSGEVSFDSKLDALVKLAKDLTAKRGHADEALLNNFFNAGYTNESLVDLIIVIGDKTITNLLYAATKIPMDFPVAPALENAHA</sequence>
<dbReference type="PANTHER" id="PTHR35446:SF3">
    <property type="entry name" value="CMD DOMAIN-CONTAINING PROTEIN"/>
    <property type="match status" value="1"/>
</dbReference>
<accession>A0A5B2VTV9</accession>
<reference evidence="2 3" key="1">
    <citation type="submission" date="2019-09" db="EMBL/GenBank/DDBJ databases">
        <title>Chitinophaga ginsengihumi sp. nov., isolated from soil of ginseng rhizosphere.</title>
        <authorList>
            <person name="Lee J."/>
        </authorList>
    </citation>
    <scope>NUCLEOTIDE SEQUENCE [LARGE SCALE GENOMIC DNA]</scope>
    <source>
        <strain evidence="2 3">BN140078</strain>
    </source>
</reference>
<reference evidence="2 3" key="2">
    <citation type="submission" date="2019-09" db="EMBL/GenBank/DDBJ databases">
        <authorList>
            <person name="Jin C."/>
        </authorList>
    </citation>
    <scope>NUCLEOTIDE SEQUENCE [LARGE SCALE GENOMIC DNA]</scope>
    <source>
        <strain evidence="2 3">BN140078</strain>
    </source>
</reference>
<dbReference type="InterPro" id="IPR029032">
    <property type="entry name" value="AhpD-like"/>
</dbReference>
<organism evidence="2 3">
    <name type="scientific">Chitinophaga agrisoli</name>
    <dbReference type="NCBI Taxonomy" id="2607653"/>
    <lineage>
        <taxon>Bacteria</taxon>
        <taxon>Pseudomonadati</taxon>
        <taxon>Bacteroidota</taxon>
        <taxon>Chitinophagia</taxon>
        <taxon>Chitinophagales</taxon>
        <taxon>Chitinophagaceae</taxon>
        <taxon>Chitinophaga</taxon>
    </lineage>
</organism>
<evidence type="ECO:0000259" key="1">
    <source>
        <dbReference type="Pfam" id="PF02627"/>
    </source>
</evidence>
<dbReference type="RefSeq" id="WP_149839204.1">
    <property type="nucleotide sequence ID" value="NZ_VUOC01000003.1"/>
</dbReference>